<dbReference type="InterPro" id="IPR038707">
    <property type="entry name" value="TraQ_sf"/>
</dbReference>
<keyword evidence="1" id="KW-0732">Signal</keyword>
<protein>
    <submittedName>
        <fullName evidence="2">DUF3872 domain-containing protein</fullName>
    </submittedName>
</protein>
<organism evidence="2 3">
    <name type="scientific">Flagellimonas hymeniacidonis</name>
    <dbReference type="NCBI Taxonomy" id="2603628"/>
    <lineage>
        <taxon>Bacteria</taxon>
        <taxon>Pseudomonadati</taxon>
        <taxon>Bacteroidota</taxon>
        <taxon>Flavobacteriia</taxon>
        <taxon>Flavobacteriales</taxon>
        <taxon>Flavobacteriaceae</taxon>
        <taxon>Flagellimonas</taxon>
    </lineage>
</organism>
<dbReference type="Gene3D" id="2.60.40.2410">
    <property type="entry name" value="Uncharacterised protein PF12988, DUF3872"/>
    <property type="match status" value="8"/>
</dbReference>
<evidence type="ECO:0000256" key="1">
    <source>
        <dbReference type="SAM" id="SignalP"/>
    </source>
</evidence>
<sequence>MKNLSNKISVLLLTLFIILLSCNKDADVISNFPFTLNEVHSDTTTVNHPEKTTFNIVPERIVESTVYQFKYEVLSGEGAYLDEQGEPLPEETFVKLDNRNPQFPYRSAKIGKEKVRVTVQDNGLITETVDVVYEIQHNPYVLEFSTPFNQTVVKEPKPVTLGIFNTGKDKSVTFERAFFIIQGTGNLFKANSNEEFPLEKFEPITEGTFNYDISFEEFGESKILVTTRDSNQQIKNDTLTFEVDEIDINFTATAEKNSSFLGQEFNITFGLSEDQGAGGSYQMRYAVDLGEVSLEYNNEILSPGVLYDIELGGFIWKAVGSTPGPLKLSFTVKNDSGAELTREVIITVIDAGIVFDAVPLAAEIFIGESVSFNASIDEDPSAEPPYELKFVSSASGKLRYNEIEYNPGQIVSVVDANFSFDYTPLTVANHELTFTVENSIGIQAVDMENIMVKDPQLSFNTIPVANDAFVDIPVTINASLSEQPNAAPPYNLIFESTGTGTVTYNNVDYTPGVNIVINSAPFSMEYNPLSTGDHMVTFTIQNNIDVEGVDVVNLDVQEAQLSLDVVPSAPQAFIGEAVSYNASITQLPEANPPFSLSYSSSEVGFVRYKNIVRNPGQNFLVDDTQFSFEYSGNNSGNHEIVFTASNDFNAEGIDIVELDVIQPDYTFSTSAANSVVQGIILDIDHSLTPGAGQQTYQMKYVVNSGDVNMRHQGNALLNENTFHDVPNGNFDWRVSAKDGQNIDITFTVISNYGVQKQTQLLIDVTSTDFDFSLNNPNAIQTEDGEANIEVDLTGQNQFDYTIAYSINPNDGSRLLLNNNVVQQASSINIGVTDFLFDFVDAEQYSVEISLRSSAKPNNPVVRNANINVSHTPITFNVINANSVENNSPLALALNLSGSNNLSYSVSRSILNGSGSFNFGNNTPLNQGNNGFSYTPTTAGQHQLRFVVMDNFGNSVTVDKAFSVTEPAPVINHLTSNNYAKTGCAQDGPFIEECTLRLVLQWDVTSPSNVTHWRTRRNNVVGQEVAVLNFLPDVSIVPAGTVRIGHNDAIDENQITLRTSVAFDLQVKNADGHWSDWFPILSPNSYGLSYQ</sequence>
<evidence type="ECO:0000313" key="3">
    <source>
        <dbReference type="Proteomes" id="UP000321456"/>
    </source>
</evidence>
<gene>
    <name evidence="2" type="ORF">FVB32_05340</name>
</gene>
<accession>A0A5C8V8P4</accession>
<comment type="caution">
    <text evidence="2">The sequence shown here is derived from an EMBL/GenBank/DDBJ whole genome shotgun (WGS) entry which is preliminary data.</text>
</comment>
<reference evidence="2 3" key="1">
    <citation type="submission" date="2019-08" db="EMBL/GenBank/DDBJ databases">
        <title>Professor.</title>
        <authorList>
            <person name="Park J.S."/>
        </authorList>
    </citation>
    <scope>NUCLEOTIDE SEQUENCE [LARGE SCALE GENOMIC DNA]</scope>
    <source>
        <strain evidence="2 3">176CP5-101</strain>
    </source>
</reference>
<dbReference type="AlphaFoldDB" id="A0A5C8V8P4"/>
<dbReference type="Proteomes" id="UP000321456">
    <property type="component" value="Unassembled WGS sequence"/>
</dbReference>
<dbReference type="EMBL" id="VRUR01000001">
    <property type="protein sequence ID" value="TXN37713.1"/>
    <property type="molecule type" value="Genomic_DNA"/>
</dbReference>
<feature type="signal peptide" evidence="1">
    <location>
        <begin position="1"/>
        <end position="26"/>
    </location>
</feature>
<dbReference type="RefSeq" id="WP_147741899.1">
    <property type="nucleotide sequence ID" value="NZ_VRUR01000001.1"/>
</dbReference>
<proteinExistence type="predicted"/>
<evidence type="ECO:0000313" key="2">
    <source>
        <dbReference type="EMBL" id="TXN37713.1"/>
    </source>
</evidence>
<keyword evidence="3" id="KW-1185">Reference proteome</keyword>
<dbReference type="PROSITE" id="PS51257">
    <property type="entry name" value="PROKAR_LIPOPROTEIN"/>
    <property type="match status" value="1"/>
</dbReference>
<name>A0A5C8V8P4_9FLAO</name>
<feature type="chain" id="PRO_5023033349" evidence="1">
    <location>
        <begin position="27"/>
        <end position="1090"/>
    </location>
</feature>